<accession>A0A164KG02</accession>
<dbReference type="EMBL" id="LJKE01000132">
    <property type="protein sequence ID" value="KZD50201.1"/>
    <property type="molecule type" value="Genomic_DNA"/>
</dbReference>
<dbReference type="RefSeq" id="WP_063263571.1">
    <property type="nucleotide sequence ID" value="NZ_LJKE01000132.1"/>
</dbReference>
<sequence>MNIVKMNFEEECKKCLADIAAFPQNTYGDWLQTILRYHKNCDIRTIDRTIRSNEMYYCTSRLEFERITVQTEWVVWYGEPFLCAVTLTEQSPKLIYSGDMILCFQKEKDEVLGDFIPWNTWGMSLKEMYHYMKKCLS</sequence>
<evidence type="ECO:0000313" key="1">
    <source>
        <dbReference type="EMBL" id="KZD50201.1"/>
    </source>
</evidence>
<dbReference type="AlphaFoldDB" id="A0A164KG02"/>
<protein>
    <submittedName>
        <fullName evidence="1">Uncharacterized protein</fullName>
    </submittedName>
</protein>
<proteinExistence type="predicted"/>
<gene>
    <name evidence="1" type="ORF">B4088_6398</name>
</gene>
<comment type="caution">
    <text evidence="1">The sequence shown here is derived from an EMBL/GenBank/DDBJ whole genome shotgun (WGS) entry which is preliminary data.</text>
</comment>
<evidence type="ECO:0000313" key="2">
    <source>
        <dbReference type="Proteomes" id="UP000076482"/>
    </source>
</evidence>
<name>A0A164KG02_BACCE</name>
<dbReference type="PATRIC" id="fig|1396.535.peg.5641"/>
<organism evidence="1 2">
    <name type="scientific">Bacillus cereus</name>
    <dbReference type="NCBI Taxonomy" id="1396"/>
    <lineage>
        <taxon>Bacteria</taxon>
        <taxon>Bacillati</taxon>
        <taxon>Bacillota</taxon>
        <taxon>Bacilli</taxon>
        <taxon>Bacillales</taxon>
        <taxon>Bacillaceae</taxon>
        <taxon>Bacillus</taxon>
        <taxon>Bacillus cereus group</taxon>
    </lineage>
</organism>
<dbReference type="Proteomes" id="UP000076482">
    <property type="component" value="Unassembled WGS sequence"/>
</dbReference>
<reference evidence="1 2" key="1">
    <citation type="submission" date="2015-09" db="EMBL/GenBank/DDBJ databases">
        <title>Bacillus cereus food isolates.</title>
        <authorList>
            <person name="Boekhorst J."/>
        </authorList>
    </citation>
    <scope>NUCLEOTIDE SEQUENCE [LARGE SCALE GENOMIC DNA]</scope>
    <source>
        <strain evidence="1 2">B4088</strain>
    </source>
</reference>